<reference evidence="2" key="1">
    <citation type="journal article" date="2015" name="Nature">
        <title>Complex archaea that bridge the gap between prokaryotes and eukaryotes.</title>
        <authorList>
            <person name="Spang A."/>
            <person name="Saw J.H."/>
            <person name="Jorgensen S.L."/>
            <person name="Zaremba-Niedzwiedzka K."/>
            <person name="Martijn J."/>
            <person name="Lind A.E."/>
            <person name="van Eijk R."/>
            <person name="Schleper C."/>
            <person name="Guy L."/>
            <person name="Ettema T.J."/>
        </authorList>
    </citation>
    <scope>NUCLEOTIDE SEQUENCE</scope>
</reference>
<protein>
    <recommendedName>
        <fullName evidence="1">2Fe-2S ferredoxin-type domain-containing protein</fullName>
    </recommendedName>
</protein>
<dbReference type="AlphaFoldDB" id="A0A0F9BSW7"/>
<dbReference type="SUPFAM" id="SSF54292">
    <property type="entry name" value="2Fe-2S ferredoxin-like"/>
    <property type="match status" value="1"/>
</dbReference>
<dbReference type="Pfam" id="PF00111">
    <property type="entry name" value="Fer2"/>
    <property type="match status" value="1"/>
</dbReference>
<dbReference type="InterPro" id="IPR052353">
    <property type="entry name" value="Benzoxazolinone_Detox_Enz"/>
</dbReference>
<dbReference type="PANTHER" id="PTHR30212:SF2">
    <property type="entry name" value="PROTEIN YIIM"/>
    <property type="match status" value="1"/>
</dbReference>
<dbReference type="InterPro" id="IPR006058">
    <property type="entry name" value="2Fe2S_fd_BS"/>
</dbReference>
<feature type="domain" description="2Fe-2S ferredoxin-type" evidence="1">
    <location>
        <begin position="17"/>
        <end position="102"/>
    </location>
</feature>
<dbReference type="Gene3D" id="3.10.20.30">
    <property type="match status" value="1"/>
</dbReference>
<feature type="non-terminal residue" evidence="2">
    <location>
        <position position="1"/>
    </location>
</feature>
<proteinExistence type="predicted"/>
<dbReference type="PANTHER" id="PTHR30212">
    <property type="entry name" value="PROTEIN YIIM"/>
    <property type="match status" value="1"/>
</dbReference>
<dbReference type="InterPro" id="IPR001041">
    <property type="entry name" value="2Fe-2S_ferredoxin-type"/>
</dbReference>
<sequence>FEAFSAVVVNSSNNQAFELTLSRSGKTLQVKADESIVEALEAAGMAVPVSCGQGLCGTCICGVVEGDVDHRDAILSTEEHQANKKIALCVSRAKGESLTIEF</sequence>
<dbReference type="InterPro" id="IPR036010">
    <property type="entry name" value="2Fe-2S_ferredoxin-like_sf"/>
</dbReference>
<dbReference type="InterPro" id="IPR012675">
    <property type="entry name" value="Beta-grasp_dom_sf"/>
</dbReference>
<evidence type="ECO:0000259" key="1">
    <source>
        <dbReference type="PROSITE" id="PS51085"/>
    </source>
</evidence>
<dbReference type="CDD" id="cd00207">
    <property type="entry name" value="fer2"/>
    <property type="match status" value="1"/>
</dbReference>
<gene>
    <name evidence="2" type="ORF">LCGC14_2408990</name>
</gene>
<comment type="caution">
    <text evidence="2">The sequence shown here is derived from an EMBL/GenBank/DDBJ whole genome shotgun (WGS) entry which is preliminary data.</text>
</comment>
<organism evidence="2">
    <name type="scientific">marine sediment metagenome</name>
    <dbReference type="NCBI Taxonomy" id="412755"/>
    <lineage>
        <taxon>unclassified sequences</taxon>
        <taxon>metagenomes</taxon>
        <taxon>ecological metagenomes</taxon>
    </lineage>
</organism>
<name>A0A0F9BSW7_9ZZZZ</name>
<dbReference type="EMBL" id="LAZR01036354">
    <property type="protein sequence ID" value="KKL25069.1"/>
    <property type="molecule type" value="Genomic_DNA"/>
</dbReference>
<accession>A0A0F9BSW7</accession>
<evidence type="ECO:0000313" key="2">
    <source>
        <dbReference type="EMBL" id="KKL25069.1"/>
    </source>
</evidence>
<dbReference type="PROSITE" id="PS51085">
    <property type="entry name" value="2FE2S_FER_2"/>
    <property type="match status" value="1"/>
</dbReference>
<dbReference type="PROSITE" id="PS00197">
    <property type="entry name" value="2FE2S_FER_1"/>
    <property type="match status" value="1"/>
</dbReference>
<dbReference type="GO" id="GO:0051537">
    <property type="term" value="F:2 iron, 2 sulfur cluster binding"/>
    <property type="evidence" value="ECO:0007669"/>
    <property type="project" value="InterPro"/>
</dbReference>